<dbReference type="Pfam" id="PF00271">
    <property type="entry name" value="Helicase_C"/>
    <property type="match status" value="1"/>
</dbReference>
<dbReference type="InterPro" id="IPR001650">
    <property type="entry name" value="Helicase_C-like"/>
</dbReference>
<dbReference type="CDD" id="cd18785">
    <property type="entry name" value="SF2_C"/>
    <property type="match status" value="1"/>
</dbReference>
<dbReference type="InterPro" id="IPR014001">
    <property type="entry name" value="Helicase_ATP-bd"/>
</dbReference>
<dbReference type="GO" id="GO:0006310">
    <property type="term" value="P:DNA recombination"/>
    <property type="evidence" value="ECO:0007669"/>
    <property type="project" value="TreeGrafter"/>
</dbReference>
<dbReference type="PROSITE" id="PS51194">
    <property type="entry name" value="HELICASE_CTER"/>
    <property type="match status" value="1"/>
</dbReference>
<dbReference type="InterPro" id="IPR006935">
    <property type="entry name" value="Helicase/UvrB_N"/>
</dbReference>
<dbReference type="GO" id="GO:0043138">
    <property type="term" value="F:3'-5' DNA helicase activity"/>
    <property type="evidence" value="ECO:0007669"/>
    <property type="project" value="TreeGrafter"/>
</dbReference>
<dbReference type="EMBL" id="JACXSI010000019">
    <property type="protein sequence ID" value="MBD3108504.1"/>
    <property type="molecule type" value="Genomic_DNA"/>
</dbReference>
<dbReference type="PANTHER" id="PTHR30580">
    <property type="entry name" value="PRIMOSOMAL PROTEIN N"/>
    <property type="match status" value="1"/>
</dbReference>
<dbReference type="Proteomes" id="UP000602076">
    <property type="component" value="Unassembled WGS sequence"/>
</dbReference>
<dbReference type="InterPro" id="IPR027417">
    <property type="entry name" value="P-loop_NTPase"/>
</dbReference>
<protein>
    <submittedName>
        <fullName evidence="6">DEAD/DEAH box helicase</fullName>
    </submittedName>
</protein>
<keyword evidence="6" id="KW-0378">Hydrolase</keyword>
<evidence type="ECO:0000259" key="5">
    <source>
        <dbReference type="PROSITE" id="PS51194"/>
    </source>
</evidence>
<evidence type="ECO:0000256" key="2">
    <source>
        <dbReference type="ARBA" id="ARBA00022840"/>
    </source>
</evidence>
<dbReference type="PROSITE" id="PS51192">
    <property type="entry name" value="HELICASE_ATP_BIND_1"/>
    <property type="match status" value="1"/>
</dbReference>
<keyword evidence="7" id="KW-1185">Reference proteome</keyword>
<dbReference type="GO" id="GO:0003677">
    <property type="term" value="F:DNA binding"/>
    <property type="evidence" value="ECO:0007669"/>
    <property type="project" value="UniProtKB-KW"/>
</dbReference>
<evidence type="ECO:0000256" key="3">
    <source>
        <dbReference type="ARBA" id="ARBA00023125"/>
    </source>
</evidence>
<accession>A0A927HB10</accession>
<keyword evidence="6" id="KW-0347">Helicase</keyword>
<reference evidence="6" key="1">
    <citation type="submission" date="2020-09" db="EMBL/GenBank/DDBJ databases">
        <title>Bacillus faecalis sp. nov., a moderately halophilic bacterium isolated from cow faeces.</title>
        <authorList>
            <person name="Jiang L."/>
            <person name="Lee J."/>
        </authorList>
    </citation>
    <scope>NUCLEOTIDE SEQUENCE</scope>
    <source>
        <strain evidence="6">AGMB 02131</strain>
    </source>
</reference>
<gene>
    <name evidence="6" type="ORF">IEO70_09000</name>
</gene>
<keyword evidence="3" id="KW-0238">DNA-binding</keyword>
<dbReference type="GO" id="GO:0006270">
    <property type="term" value="P:DNA replication initiation"/>
    <property type="evidence" value="ECO:0007669"/>
    <property type="project" value="TreeGrafter"/>
</dbReference>
<dbReference type="CDD" id="cd17925">
    <property type="entry name" value="DEXDc_ComFA"/>
    <property type="match status" value="1"/>
</dbReference>
<feature type="domain" description="Helicase ATP-binding" evidence="4">
    <location>
        <begin position="129"/>
        <end position="281"/>
    </location>
</feature>
<proteinExistence type="predicted"/>
<dbReference type="SMART" id="SM00487">
    <property type="entry name" value="DEXDc"/>
    <property type="match status" value="1"/>
</dbReference>
<dbReference type="GO" id="GO:0016787">
    <property type="term" value="F:hydrolase activity"/>
    <property type="evidence" value="ECO:0007669"/>
    <property type="project" value="InterPro"/>
</dbReference>
<dbReference type="SUPFAM" id="SSF52540">
    <property type="entry name" value="P-loop containing nucleoside triphosphate hydrolases"/>
    <property type="match status" value="1"/>
</dbReference>
<keyword evidence="2" id="KW-0067">ATP-binding</keyword>
<sequence length="456" mass="51536">MNKPQFIPSSELQQILYGKALLLDELQPYAHLLNDHHKHGYIQYSPALSENQCHRCGASKPHQFSRHPCARCQQLCTYCRNCIMMGKSQSCAQLVTWKGPSPNFPPNPDPLQWKGQLSPGQQIASNKVVKTIQQNGTCLVWAVCGAGKTEVLFHGIAEAIAAGKRVCIATPRTDVVLELAPRLKRAFPDTMIAALYGNSEEKHICAQLVISTTHQLLRYQHAFDTIIVDEVDAFPYSMDASLQFAVEKSRKTKSALVLLTATPSRKLQRANIARVTIPARFHRYALPVPRFCWVGNWKKQFQKNIISAPLLRWYKEKLQTNTPFLIFFPNINLMNSHLPLFQTEYPDLQSVYAEDPLRKEKVIKLRNEQTLGLLTTTILERGVTIPRLHVAVIGAEEDIFTESALVQIAGRVGRSSEHPTGDIVFFHYGKTLAMVRAVKQIRKMNHEARKRGLIDV</sequence>
<dbReference type="AlphaFoldDB" id="A0A927HB10"/>
<dbReference type="GO" id="GO:0005524">
    <property type="term" value="F:ATP binding"/>
    <property type="evidence" value="ECO:0007669"/>
    <property type="project" value="UniProtKB-KW"/>
</dbReference>
<evidence type="ECO:0000313" key="7">
    <source>
        <dbReference type="Proteomes" id="UP000602076"/>
    </source>
</evidence>
<dbReference type="PANTHER" id="PTHR30580:SF1">
    <property type="entry name" value="COMF OPERON PROTEIN 1"/>
    <property type="match status" value="1"/>
</dbReference>
<dbReference type="Pfam" id="PF04851">
    <property type="entry name" value="ResIII"/>
    <property type="match status" value="1"/>
</dbReference>
<dbReference type="GO" id="GO:0006302">
    <property type="term" value="P:double-strand break repair"/>
    <property type="evidence" value="ECO:0007669"/>
    <property type="project" value="TreeGrafter"/>
</dbReference>
<organism evidence="6 7">
    <name type="scientific">Peribacillus faecalis</name>
    <dbReference type="NCBI Taxonomy" id="2772559"/>
    <lineage>
        <taxon>Bacteria</taxon>
        <taxon>Bacillati</taxon>
        <taxon>Bacillota</taxon>
        <taxon>Bacilli</taxon>
        <taxon>Bacillales</taxon>
        <taxon>Bacillaceae</taxon>
        <taxon>Peribacillus</taxon>
    </lineage>
</organism>
<evidence type="ECO:0000259" key="4">
    <source>
        <dbReference type="PROSITE" id="PS51192"/>
    </source>
</evidence>
<dbReference type="RefSeq" id="WP_190998047.1">
    <property type="nucleotide sequence ID" value="NZ_JACXSI010000019.1"/>
</dbReference>
<dbReference type="Gene3D" id="3.40.50.300">
    <property type="entry name" value="P-loop containing nucleotide triphosphate hydrolases"/>
    <property type="match status" value="2"/>
</dbReference>
<evidence type="ECO:0000256" key="1">
    <source>
        <dbReference type="ARBA" id="ARBA00022741"/>
    </source>
</evidence>
<feature type="domain" description="Helicase C-terminal" evidence="5">
    <location>
        <begin position="310"/>
        <end position="456"/>
    </location>
</feature>
<keyword evidence="1" id="KW-0547">Nucleotide-binding</keyword>
<name>A0A927HB10_9BACI</name>
<evidence type="ECO:0000313" key="6">
    <source>
        <dbReference type="EMBL" id="MBD3108504.1"/>
    </source>
</evidence>
<comment type="caution">
    <text evidence="6">The sequence shown here is derived from an EMBL/GenBank/DDBJ whole genome shotgun (WGS) entry which is preliminary data.</text>
</comment>